<dbReference type="PANTHER" id="PTHR11571">
    <property type="entry name" value="GLUTATHIONE S-TRANSFERASE"/>
    <property type="match status" value="1"/>
</dbReference>
<keyword evidence="7" id="KW-1185">Reference proteome</keyword>
<dbReference type="EMBL" id="JALNTZ010000002">
    <property type="protein sequence ID" value="KAJ3663480.1"/>
    <property type="molecule type" value="Genomic_DNA"/>
</dbReference>
<comment type="caution">
    <text evidence="6">The sequence shown here is derived from an EMBL/GenBank/DDBJ whole genome shotgun (WGS) entry which is preliminary data.</text>
</comment>
<protein>
    <recommendedName>
        <fullName evidence="1">glutathione transferase</fullName>
        <ecNumber evidence="1">2.5.1.18</ecNumber>
    </recommendedName>
</protein>
<evidence type="ECO:0000256" key="4">
    <source>
        <dbReference type="ARBA" id="ARBA00047960"/>
    </source>
</evidence>
<dbReference type="AlphaFoldDB" id="A0AA38IUN8"/>
<keyword evidence="2" id="KW-0808">Transferase</keyword>
<dbReference type="CDD" id="cd03039">
    <property type="entry name" value="GST_N_Sigma_like"/>
    <property type="match status" value="1"/>
</dbReference>
<dbReference type="EC" id="2.5.1.18" evidence="1"/>
<evidence type="ECO:0000256" key="3">
    <source>
        <dbReference type="ARBA" id="ARBA00038317"/>
    </source>
</evidence>
<dbReference type="PROSITE" id="PS50404">
    <property type="entry name" value="GST_NTER"/>
    <property type="match status" value="1"/>
</dbReference>
<dbReference type="SUPFAM" id="SSF52833">
    <property type="entry name" value="Thioredoxin-like"/>
    <property type="match status" value="1"/>
</dbReference>
<dbReference type="GO" id="GO:0006749">
    <property type="term" value="P:glutathione metabolic process"/>
    <property type="evidence" value="ECO:0007669"/>
    <property type="project" value="TreeGrafter"/>
</dbReference>
<evidence type="ECO:0000313" key="6">
    <source>
        <dbReference type="EMBL" id="KAJ3663480.1"/>
    </source>
</evidence>
<comment type="similarity">
    <text evidence="3">Belongs to the GST superfamily. Sigma family.</text>
</comment>
<dbReference type="Pfam" id="PF02798">
    <property type="entry name" value="GST_N"/>
    <property type="match status" value="1"/>
</dbReference>
<dbReference type="PANTHER" id="PTHR11571:SF224">
    <property type="entry name" value="HEMATOPOIETIC PROSTAGLANDIN D SYNTHASE"/>
    <property type="match status" value="1"/>
</dbReference>
<evidence type="ECO:0000259" key="5">
    <source>
        <dbReference type="PROSITE" id="PS50404"/>
    </source>
</evidence>
<dbReference type="InterPro" id="IPR036249">
    <property type="entry name" value="Thioredoxin-like_sf"/>
</dbReference>
<feature type="domain" description="GST N-terminal" evidence="5">
    <location>
        <begin position="3"/>
        <end position="80"/>
    </location>
</feature>
<evidence type="ECO:0000256" key="2">
    <source>
        <dbReference type="ARBA" id="ARBA00022679"/>
    </source>
</evidence>
<dbReference type="Gene3D" id="1.20.1050.130">
    <property type="match status" value="1"/>
</dbReference>
<sequence length="118" mass="13456">MAPQYKLTYFDVAGVAEASRYLFSYGGIEFEDVRIKREDWLQHKDSMPFGVLPILEHNGKIVGQSLAIARHLAKKVKLVGDNDWENLEIDAIVDTINDMRPKLAPIFMEQDETKKSSC</sequence>
<dbReference type="Proteomes" id="UP001168821">
    <property type="component" value="Unassembled WGS sequence"/>
</dbReference>
<dbReference type="InterPro" id="IPR050213">
    <property type="entry name" value="GST_superfamily"/>
</dbReference>
<accession>A0AA38IUN8</accession>
<dbReference type="SFLD" id="SFLDG00363">
    <property type="entry name" value="AMPS_(cytGST):_Alpha-__Mu-__Pi"/>
    <property type="match status" value="1"/>
</dbReference>
<dbReference type="SFLD" id="SFLDS00019">
    <property type="entry name" value="Glutathione_Transferase_(cytos"/>
    <property type="match status" value="1"/>
</dbReference>
<organism evidence="6 7">
    <name type="scientific">Zophobas morio</name>
    <dbReference type="NCBI Taxonomy" id="2755281"/>
    <lineage>
        <taxon>Eukaryota</taxon>
        <taxon>Metazoa</taxon>
        <taxon>Ecdysozoa</taxon>
        <taxon>Arthropoda</taxon>
        <taxon>Hexapoda</taxon>
        <taxon>Insecta</taxon>
        <taxon>Pterygota</taxon>
        <taxon>Neoptera</taxon>
        <taxon>Endopterygota</taxon>
        <taxon>Coleoptera</taxon>
        <taxon>Polyphaga</taxon>
        <taxon>Cucujiformia</taxon>
        <taxon>Tenebrionidae</taxon>
        <taxon>Zophobas</taxon>
    </lineage>
</organism>
<comment type="catalytic activity">
    <reaction evidence="4">
        <text>RX + glutathione = an S-substituted glutathione + a halide anion + H(+)</text>
        <dbReference type="Rhea" id="RHEA:16437"/>
        <dbReference type="ChEBI" id="CHEBI:15378"/>
        <dbReference type="ChEBI" id="CHEBI:16042"/>
        <dbReference type="ChEBI" id="CHEBI:17792"/>
        <dbReference type="ChEBI" id="CHEBI:57925"/>
        <dbReference type="ChEBI" id="CHEBI:90779"/>
        <dbReference type="EC" id="2.5.1.18"/>
    </reaction>
</comment>
<dbReference type="InterPro" id="IPR040079">
    <property type="entry name" value="Glutathione_S-Trfase"/>
</dbReference>
<dbReference type="SFLD" id="SFLDG01205">
    <property type="entry name" value="AMPS.1"/>
    <property type="match status" value="1"/>
</dbReference>
<evidence type="ECO:0000256" key="1">
    <source>
        <dbReference type="ARBA" id="ARBA00012452"/>
    </source>
</evidence>
<dbReference type="FunFam" id="3.40.30.10:FF:000035">
    <property type="entry name" value="hematopoietic prostaglandin D synthase"/>
    <property type="match status" value="1"/>
</dbReference>
<dbReference type="GO" id="GO:0004602">
    <property type="term" value="F:glutathione peroxidase activity"/>
    <property type="evidence" value="ECO:0007669"/>
    <property type="project" value="UniProtKB-ARBA"/>
</dbReference>
<evidence type="ECO:0000313" key="7">
    <source>
        <dbReference type="Proteomes" id="UP001168821"/>
    </source>
</evidence>
<proteinExistence type="inferred from homology"/>
<reference evidence="6" key="1">
    <citation type="journal article" date="2023" name="G3 (Bethesda)">
        <title>Whole genome assemblies of Zophobas morio and Tenebrio molitor.</title>
        <authorList>
            <person name="Kaur S."/>
            <person name="Stinson S.A."/>
            <person name="diCenzo G.C."/>
        </authorList>
    </citation>
    <scope>NUCLEOTIDE SEQUENCE</scope>
    <source>
        <strain evidence="6">QUZm001</strain>
    </source>
</reference>
<gene>
    <name evidence="6" type="ORF">Zmor_007738</name>
</gene>
<dbReference type="GO" id="GO:0004364">
    <property type="term" value="F:glutathione transferase activity"/>
    <property type="evidence" value="ECO:0007669"/>
    <property type="project" value="UniProtKB-EC"/>
</dbReference>
<name>A0AA38IUN8_9CUCU</name>
<dbReference type="InterPro" id="IPR004045">
    <property type="entry name" value="Glutathione_S-Trfase_N"/>
</dbReference>